<evidence type="ECO:0000313" key="1">
    <source>
        <dbReference type="EMBL" id="KAL2735612.1"/>
    </source>
</evidence>
<reference evidence="1 2" key="1">
    <citation type="journal article" date="2024" name="Ann. Entomol. Soc. Am.">
        <title>Genomic analyses of the southern and eastern yellowjacket wasps (Hymenoptera: Vespidae) reveal evolutionary signatures of social life.</title>
        <authorList>
            <person name="Catto M.A."/>
            <person name="Caine P.B."/>
            <person name="Orr S.E."/>
            <person name="Hunt B.G."/>
            <person name="Goodisman M.A.D."/>
        </authorList>
    </citation>
    <scope>NUCLEOTIDE SEQUENCE [LARGE SCALE GENOMIC DNA]</scope>
    <source>
        <strain evidence="1">233</strain>
        <tissue evidence="1">Head and thorax</tissue>
    </source>
</reference>
<evidence type="ECO:0000313" key="2">
    <source>
        <dbReference type="Proteomes" id="UP001607302"/>
    </source>
</evidence>
<name>A0ABD2BS64_VESSQ</name>
<proteinExistence type="predicted"/>
<dbReference type="EMBL" id="JAUDFV010000064">
    <property type="protein sequence ID" value="KAL2735612.1"/>
    <property type="molecule type" value="Genomic_DNA"/>
</dbReference>
<organism evidence="1 2">
    <name type="scientific">Vespula squamosa</name>
    <name type="common">Southern yellow jacket</name>
    <name type="synonym">Wasp</name>
    <dbReference type="NCBI Taxonomy" id="30214"/>
    <lineage>
        <taxon>Eukaryota</taxon>
        <taxon>Metazoa</taxon>
        <taxon>Ecdysozoa</taxon>
        <taxon>Arthropoda</taxon>
        <taxon>Hexapoda</taxon>
        <taxon>Insecta</taxon>
        <taxon>Pterygota</taxon>
        <taxon>Neoptera</taxon>
        <taxon>Endopterygota</taxon>
        <taxon>Hymenoptera</taxon>
        <taxon>Apocrita</taxon>
        <taxon>Aculeata</taxon>
        <taxon>Vespoidea</taxon>
        <taxon>Vespidae</taxon>
        <taxon>Vespinae</taxon>
        <taxon>Vespula</taxon>
    </lineage>
</organism>
<dbReference type="AlphaFoldDB" id="A0ABD2BS64"/>
<dbReference type="Proteomes" id="UP001607302">
    <property type="component" value="Unassembled WGS sequence"/>
</dbReference>
<comment type="caution">
    <text evidence="1">The sequence shown here is derived from an EMBL/GenBank/DDBJ whole genome shotgun (WGS) entry which is preliminary data.</text>
</comment>
<protein>
    <submittedName>
        <fullName evidence="1">PiggyBac transposable element-derived protein 4-like</fullName>
    </submittedName>
</protein>
<gene>
    <name evidence="1" type="ORF">V1478_003252</name>
</gene>
<accession>A0ABD2BS64</accession>
<sequence>MKRSIDKMNIRSTENQRLRRDTNNQIWYSLNVWWIIVRLTSSFPQYRNSSKCTAKHEIVSDRRCFNSQLVARYLNKIYEAKWIGTRGQILWSHNSTSFYGNTSRIRCILKPLLMLRTSSYKIKITKITEKTPGMRLRNVKKLRKLDCNNIKNGSTSAPVLVAWNNLNNKGITILKWKNKRDFLVLFTKYSVQMINIHAKRGFCRKLKIIIEYNAGKIAIDLSNQMNAYSNPL</sequence>
<keyword evidence="2" id="KW-1185">Reference proteome</keyword>